<name>A0A9P4HUG4_9PEZI</name>
<dbReference type="GO" id="GO:0005739">
    <property type="term" value="C:mitochondrion"/>
    <property type="evidence" value="ECO:0007669"/>
    <property type="project" value="TreeGrafter"/>
</dbReference>
<dbReference type="GO" id="GO:0000402">
    <property type="term" value="F:crossed form four-way junction DNA binding"/>
    <property type="evidence" value="ECO:0007669"/>
    <property type="project" value="TreeGrafter"/>
</dbReference>
<feature type="compositionally biased region" description="Basic and acidic residues" evidence="1">
    <location>
        <begin position="320"/>
        <end position="331"/>
    </location>
</feature>
<feature type="region of interest" description="Disordered" evidence="1">
    <location>
        <begin position="310"/>
        <end position="334"/>
    </location>
</feature>
<dbReference type="GO" id="GO:0000403">
    <property type="term" value="F:Y-form DNA binding"/>
    <property type="evidence" value="ECO:0007669"/>
    <property type="project" value="TreeGrafter"/>
</dbReference>
<comment type="caution">
    <text evidence="3">The sequence shown here is derived from an EMBL/GenBank/DDBJ whole genome shotgun (WGS) entry which is preliminary data.</text>
</comment>
<evidence type="ECO:0000259" key="2">
    <source>
        <dbReference type="Pfam" id="PF09159"/>
    </source>
</evidence>
<dbReference type="InterPro" id="IPR036397">
    <property type="entry name" value="RNaseH_sf"/>
</dbReference>
<proteinExistence type="predicted"/>
<dbReference type="AlphaFoldDB" id="A0A9P4HUG4"/>
<dbReference type="Pfam" id="PF09159">
    <property type="entry name" value="Ydc2-catalyt"/>
    <property type="match status" value="1"/>
</dbReference>
<dbReference type="PANTHER" id="PTHR28072:SF1">
    <property type="entry name" value="CRUCIFORM CUTTING ENDONUCLEASE 1, MITOCHONDRIAL-RELATED"/>
    <property type="match status" value="1"/>
</dbReference>
<dbReference type="PANTHER" id="PTHR28072">
    <property type="entry name" value="CRUCIFORM CUTTING ENDONUCLEASE 1, MITOCHONDRIAL-RELATED"/>
    <property type="match status" value="1"/>
</dbReference>
<evidence type="ECO:0000256" key="1">
    <source>
        <dbReference type="SAM" id="MobiDB-lite"/>
    </source>
</evidence>
<dbReference type="EMBL" id="ML978726">
    <property type="protein sequence ID" value="KAF2086123.1"/>
    <property type="molecule type" value="Genomic_DNA"/>
</dbReference>
<dbReference type="SUPFAM" id="SSF53098">
    <property type="entry name" value="Ribonuclease H-like"/>
    <property type="match status" value="1"/>
</dbReference>
<feature type="domain" description="Mitochondrial resolvase Ydc2 catalytic" evidence="2">
    <location>
        <begin position="50"/>
        <end position="404"/>
    </location>
</feature>
<protein>
    <submittedName>
        <fullName evidence="3">Mitochondrial resolvase Ydc2</fullName>
    </submittedName>
</protein>
<reference evidence="3" key="1">
    <citation type="journal article" date="2020" name="Stud. Mycol.">
        <title>101 Dothideomycetes genomes: a test case for predicting lifestyles and emergence of pathogens.</title>
        <authorList>
            <person name="Haridas S."/>
            <person name="Albert R."/>
            <person name="Binder M."/>
            <person name="Bloem J."/>
            <person name="Labutti K."/>
            <person name="Salamov A."/>
            <person name="Andreopoulos B."/>
            <person name="Baker S."/>
            <person name="Barry K."/>
            <person name="Bills G."/>
            <person name="Bluhm B."/>
            <person name="Cannon C."/>
            <person name="Castanera R."/>
            <person name="Culley D."/>
            <person name="Daum C."/>
            <person name="Ezra D."/>
            <person name="Gonzalez J."/>
            <person name="Henrissat B."/>
            <person name="Kuo A."/>
            <person name="Liang C."/>
            <person name="Lipzen A."/>
            <person name="Lutzoni F."/>
            <person name="Magnuson J."/>
            <person name="Mondo S."/>
            <person name="Nolan M."/>
            <person name="Ohm R."/>
            <person name="Pangilinan J."/>
            <person name="Park H.-J."/>
            <person name="Ramirez L."/>
            <person name="Alfaro M."/>
            <person name="Sun H."/>
            <person name="Tritt A."/>
            <person name="Yoshinaga Y."/>
            <person name="Zwiers L.-H."/>
            <person name="Turgeon B."/>
            <person name="Goodwin S."/>
            <person name="Spatafora J."/>
            <person name="Crous P."/>
            <person name="Grigoriev I."/>
        </authorList>
    </citation>
    <scope>NUCLEOTIDE SEQUENCE</scope>
    <source>
        <strain evidence="3">CBS 121410</strain>
    </source>
</reference>
<organism evidence="3 4">
    <name type="scientific">Saccharata proteae CBS 121410</name>
    <dbReference type="NCBI Taxonomy" id="1314787"/>
    <lineage>
        <taxon>Eukaryota</taxon>
        <taxon>Fungi</taxon>
        <taxon>Dikarya</taxon>
        <taxon>Ascomycota</taxon>
        <taxon>Pezizomycotina</taxon>
        <taxon>Dothideomycetes</taxon>
        <taxon>Dothideomycetes incertae sedis</taxon>
        <taxon>Botryosphaeriales</taxon>
        <taxon>Saccharataceae</taxon>
        <taxon>Saccharata</taxon>
    </lineage>
</organism>
<feature type="region of interest" description="Disordered" evidence="1">
    <location>
        <begin position="262"/>
        <end position="293"/>
    </location>
</feature>
<keyword evidence="4" id="KW-1185">Reference proteome</keyword>
<dbReference type="OrthoDB" id="5552842at2759"/>
<dbReference type="Proteomes" id="UP000799776">
    <property type="component" value="Unassembled WGS sequence"/>
</dbReference>
<dbReference type="CDD" id="cd16963">
    <property type="entry name" value="CCE1"/>
    <property type="match status" value="1"/>
</dbReference>
<gene>
    <name evidence="3" type="ORF">K490DRAFT_67046</name>
</gene>
<evidence type="ECO:0000313" key="3">
    <source>
        <dbReference type="EMBL" id="KAF2086123.1"/>
    </source>
</evidence>
<dbReference type="InterPro" id="IPR039197">
    <property type="entry name" value="Mrs1/Cce1"/>
</dbReference>
<evidence type="ECO:0000313" key="4">
    <source>
        <dbReference type="Proteomes" id="UP000799776"/>
    </source>
</evidence>
<sequence length="418" mass="45013">MPSKASLNIVGLKALLSQIGGAQTGTKGVLQANLEKALRVPKLKDGKARVLSVDMGIRNLAFCVCDVEVRVPQSSHTKSRKPINTDAPNVAVEVVVWQRLALDTKTSTKDSTAIDVDGETDTKSTSSETTIPKVLEGVTLKISPTIIALSSYTPAALAPLAYSVLTSLFLPHAPSTILIEQQRSRSQSSAAIQEWTYRVNMLEAMLWAVLETLKGEKQGLTKSTKKTKNTAATAAANDNFPEVFAVSPARVGEFWMSSKAGEQVRADRDASSSSSSVPAKSTTALPKHKTRKVEKKDKVALVAQWLTQPLSRTLSSTDPAPKRTDKNKDGGDNTMARLTGVQLTFSAQAEAMRAAFLDRRSKGGRKRAIMAAGEGDALTKLDDLADCLLQATAWARWEGNRRELIGLGEEELVERVSG</sequence>
<dbReference type="Gene3D" id="3.30.420.10">
    <property type="entry name" value="Ribonuclease H-like superfamily/Ribonuclease H"/>
    <property type="match status" value="1"/>
</dbReference>
<dbReference type="InterPro" id="IPR015242">
    <property type="entry name" value="Ydc2_cat"/>
</dbReference>
<dbReference type="GO" id="GO:0004520">
    <property type="term" value="F:DNA endonuclease activity"/>
    <property type="evidence" value="ECO:0007669"/>
    <property type="project" value="TreeGrafter"/>
</dbReference>
<accession>A0A9P4HUG4</accession>
<dbReference type="GO" id="GO:0070336">
    <property type="term" value="F:flap-structured DNA binding"/>
    <property type="evidence" value="ECO:0007669"/>
    <property type="project" value="TreeGrafter"/>
</dbReference>
<dbReference type="InterPro" id="IPR012337">
    <property type="entry name" value="RNaseH-like_sf"/>
</dbReference>